<dbReference type="GeneID" id="40323531"/>
<sequence length="417" mass="47797">MIVMNCPDELDVKAMCAWRTRADSAGKQTEYWEMVKKHMDQIGPIPRCIFDANEIRDRVALVAHVLTLINASNADNYILVGENEMVPANDASHKLVKTVRMCRPGMVESFANLPVSSDIGDQLIIKLTEVGKQRDFLYQLWSLRDFFLPEALERYGVHAFTIRGFVENVKDRLKELRPPTGRPGRPCVLQSNTETHPGKSVSLTRLEYNPPRLNLEYGVLYVPKARSFPLIDGFFFVDAPRKTMVGLQATVRGAHHTKPSTVKLFKERMAEYFNDWETFAADLSWEIIYVQHRESEAITTWQRCENSPNAGDNEDAAQRREAVVGEEEERTMRCWKRKVYQHQVAISAEDVRPENSAQSRRRPATRRNTDTATQSRRQPATRRNTDTATQSRRQPATRRNTDTVHPKSATASDTKEY</sequence>
<protein>
    <submittedName>
        <fullName evidence="3">Retrotransposon hot spot (RHS) protein</fullName>
    </submittedName>
</protein>
<dbReference type="AlphaFoldDB" id="A0A3R7LY00"/>
<dbReference type="OrthoDB" id="251624at2759"/>
<dbReference type="InterPro" id="IPR046836">
    <property type="entry name" value="RHS_C"/>
</dbReference>
<dbReference type="Pfam" id="PF07999">
    <property type="entry name" value="RHSP"/>
    <property type="match status" value="1"/>
</dbReference>
<dbReference type="InterPro" id="IPR006518">
    <property type="entry name" value="Trypano_RHS"/>
</dbReference>
<feature type="region of interest" description="Disordered" evidence="1">
    <location>
        <begin position="304"/>
        <end position="328"/>
    </location>
</feature>
<evidence type="ECO:0000313" key="4">
    <source>
        <dbReference type="Proteomes" id="UP000284403"/>
    </source>
</evidence>
<evidence type="ECO:0000313" key="3">
    <source>
        <dbReference type="EMBL" id="RNE95807.1"/>
    </source>
</evidence>
<comment type="caution">
    <text evidence="3">The sequence shown here is derived from an EMBL/GenBank/DDBJ whole genome shotgun (WGS) entry which is preliminary data.</text>
</comment>
<evidence type="ECO:0000256" key="1">
    <source>
        <dbReference type="SAM" id="MobiDB-lite"/>
    </source>
</evidence>
<evidence type="ECO:0000259" key="2">
    <source>
        <dbReference type="Pfam" id="PF07999"/>
    </source>
</evidence>
<keyword evidence="4" id="KW-1185">Reference proteome</keyword>
<name>A0A3R7LY00_9TRYP</name>
<dbReference type="NCBIfam" id="TIGR01631">
    <property type="entry name" value="Trypano_RHS"/>
    <property type="match status" value="1"/>
</dbReference>
<proteinExistence type="predicted"/>
<reference evidence="3 4" key="1">
    <citation type="journal article" date="2018" name="BMC Genomics">
        <title>Genomic comparison of Trypanosoma conorhini and Trypanosoma rangeli to Trypanosoma cruzi strains of high and low virulence.</title>
        <authorList>
            <person name="Bradwell K.R."/>
            <person name="Koparde V.N."/>
            <person name="Matveyev A.V."/>
            <person name="Serrano M.G."/>
            <person name="Alves J.M."/>
            <person name="Parikh H."/>
            <person name="Huang B."/>
            <person name="Lee V."/>
            <person name="Espinosa-Alvarez O."/>
            <person name="Ortiz P.A."/>
            <person name="Costa-Martins A.G."/>
            <person name="Teixeira M.M."/>
            <person name="Buck G.A."/>
        </authorList>
    </citation>
    <scope>NUCLEOTIDE SEQUENCE [LARGE SCALE GENOMIC DNA]</scope>
    <source>
        <strain evidence="3 4">025E</strain>
    </source>
</reference>
<dbReference type="RefSeq" id="XP_029223161.1">
    <property type="nucleotide sequence ID" value="XM_029376723.1"/>
</dbReference>
<dbReference type="EMBL" id="MKKU01001367">
    <property type="protein sequence ID" value="RNE95807.1"/>
    <property type="molecule type" value="Genomic_DNA"/>
</dbReference>
<organism evidence="3 4">
    <name type="scientific">Trypanosoma conorhini</name>
    <dbReference type="NCBI Taxonomy" id="83891"/>
    <lineage>
        <taxon>Eukaryota</taxon>
        <taxon>Discoba</taxon>
        <taxon>Euglenozoa</taxon>
        <taxon>Kinetoplastea</taxon>
        <taxon>Metakinetoplastina</taxon>
        <taxon>Trypanosomatida</taxon>
        <taxon>Trypanosomatidae</taxon>
        <taxon>Trypanosoma</taxon>
    </lineage>
</organism>
<feature type="region of interest" description="Disordered" evidence="1">
    <location>
        <begin position="349"/>
        <end position="417"/>
    </location>
</feature>
<feature type="compositionally biased region" description="Polar residues" evidence="1">
    <location>
        <begin position="370"/>
        <end position="398"/>
    </location>
</feature>
<feature type="region of interest" description="Disordered" evidence="1">
    <location>
        <begin position="176"/>
        <end position="196"/>
    </location>
</feature>
<gene>
    <name evidence="3" type="ORF">Tco025E_09920</name>
</gene>
<feature type="domain" description="Retrotransposon hot spot protein,C-terminal" evidence="2">
    <location>
        <begin position="2"/>
        <end position="176"/>
    </location>
</feature>
<accession>A0A3R7LY00</accession>
<dbReference type="Proteomes" id="UP000284403">
    <property type="component" value="Unassembled WGS sequence"/>
</dbReference>